<proteinExistence type="predicted"/>
<dbReference type="Proteomes" id="UP000677054">
    <property type="component" value="Unassembled WGS sequence"/>
</dbReference>
<accession>A0A7R9A7U0</accession>
<dbReference type="EMBL" id="LR901117">
    <property type="protein sequence ID" value="CAD7247827.1"/>
    <property type="molecule type" value="Genomic_DNA"/>
</dbReference>
<gene>
    <name evidence="1" type="ORF">DSTB1V02_LOCUS7652</name>
</gene>
<sequence length="75" mass="8391">MEMISMKDLLRFRETIRVQLRPSRVSDPSQEDPSRLLLLVGGGFAMAAAFQASRSSYWLGRHTGRLGSMPPDVLV</sequence>
<dbReference type="AlphaFoldDB" id="A0A7R9A7U0"/>
<name>A0A7R9A7U0_9CRUS</name>
<evidence type="ECO:0000313" key="1">
    <source>
        <dbReference type="EMBL" id="CAD7247827.1"/>
    </source>
</evidence>
<organism evidence="1">
    <name type="scientific">Darwinula stevensoni</name>
    <dbReference type="NCBI Taxonomy" id="69355"/>
    <lineage>
        <taxon>Eukaryota</taxon>
        <taxon>Metazoa</taxon>
        <taxon>Ecdysozoa</taxon>
        <taxon>Arthropoda</taxon>
        <taxon>Crustacea</taxon>
        <taxon>Oligostraca</taxon>
        <taxon>Ostracoda</taxon>
        <taxon>Podocopa</taxon>
        <taxon>Podocopida</taxon>
        <taxon>Darwinulocopina</taxon>
        <taxon>Darwinuloidea</taxon>
        <taxon>Darwinulidae</taxon>
        <taxon>Darwinula</taxon>
    </lineage>
</organism>
<evidence type="ECO:0000313" key="2">
    <source>
        <dbReference type="Proteomes" id="UP000677054"/>
    </source>
</evidence>
<reference evidence="1" key="1">
    <citation type="submission" date="2020-11" db="EMBL/GenBank/DDBJ databases">
        <authorList>
            <person name="Tran Van P."/>
        </authorList>
    </citation>
    <scope>NUCLEOTIDE SEQUENCE</scope>
</reference>
<protein>
    <submittedName>
        <fullName evidence="1">Uncharacterized protein</fullName>
    </submittedName>
</protein>
<dbReference type="EMBL" id="CAJPEV010001600">
    <property type="protein sequence ID" value="CAG0893453.1"/>
    <property type="molecule type" value="Genomic_DNA"/>
</dbReference>
<keyword evidence="2" id="KW-1185">Reference proteome</keyword>